<organism evidence="12 13">
    <name type="scientific">Purpureocillium lilacinum</name>
    <name type="common">Paecilomyces lilacinus</name>
    <dbReference type="NCBI Taxonomy" id="33203"/>
    <lineage>
        <taxon>Eukaryota</taxon>
        <taxon>Fungi</taxon>
        <taxon>Dikarya</taxon>
        <taxon>Ascomycota</taxon>
        <taxon>Pezizomycotina</taxon>
        <taxon>Sordariomycetes</taxon>
        <taxon>Hypocreomycetidae</taxon>
        <taxon>Hypocreales</taxon>
        <taxon>Ophiocordycipitaceae</taxon>
        <taxon>Purpureocillium</taxon>
    </lineage>
</organism>
<dbReference type="SMART" id="SM00827">
    <property type="entry name" value="PKS_AT"/>
    <property type="match status" value="1"/>
</dbReference>
<feature type="compositionally biased region" description="Polar residues" evidence="8">
    <location>
        <begin position="2532"/>
        <end position="2543"/>
    </location>
</feature>
<dbReference type="Proteomes" id="UP000245956">
    <property type="component" value="Unassembled WGS sequence"/>
</dbReference>
<comment type="caution">
    <text evidence="12">The sequence shown here is derived from an EMBL/GenBank/DDBJ whole genome shotgun (WGS) entry which is preliminary data.</text>
</comment>
<feature type="region of interest" description="C-terminal hotdog fold" evidence="7">
    <location>
        <begin position="1098"/>
        <end position="1252"/>
    </location>
</feature>
<dbReference type="GO" id="GO:0016491">
    <property type="term" value="F:oxidoreductase activity"/>
    <property type="evidence" value="ECO:0007669"/>
    <property type="project" value="UniProtKB-KW"/>
</dbReference>
<reference evidence="12 13" key="1">
    <citation type="journal article" date="2016" name="Front. Microbiol.">
        <title>Genome and transcriptome sequences reveal the specific parasitism of the nematophagous Purpureocillium lilacinum 36-1.</title>
        <authorList>
            <person name="Xie J."/>
            <person name="Li S."/>
            <person name="Mo C."/>
            <person name="Xiao X."/>
            <person name="Peng D."/>
            <person name="Wang G."/>
            <person name="Xiao Y."/>
        </authorList>
    </citation>
    <scope>NUCLEOTIDE SEQUENCE [LARGE SCALE GENOMIC DNA]</scope>
    <source>
        <strain evidence="12 13">36-1</strain>
    </source>
</reference>
<dbReference type="GO" id="GO:0044550">
    <property type="term" value="P:secondary metabolite biosynthetic process"/>
    <property type="evidence" value="ECO:0007669"/>
    <property type="project" value="TreeGrafter"/>
</dbReference>
<dbReference type="GO" id="GO:0004312">
    <property type="term" value="F:fatty acid synthase activity"/>
    <property type="evidence" value="ECO:0007669"/>
    <property type="project" value="TreeGrafter"/>
</dbReference>
<dbReference type="Pfam" id="PF23297">
    <property type="entry name" value="ACP_SdgA_C"/>
    <property type="match status" value="1"/>
</dbReference>
<dbReference type="SUPFAM" id="SSF51735">
    <property type="entry name" value="NAD(P)-binding Rossmann-fold domains"/>
    <property type="match status" value="2"/>
</dbReference>
<dbReference type="InterPro" id="IPR036736">
    <property type="entry name" value="ACP-like_sf"/>
</dbReference>
<proteinExistence type="predicted"/>
<dbReference type="Gene3D" id="3.40.366.10">
    <property type="entry name" value="Malonyl-Coenzyme A Acyl Carrier Protein, domain 2"/>
    <property type="match status" value="1"/>
</dbReference>
<feature type="domain" description="PKS/mFAS DH" evidence="11">
    <location>
        <begin position="946"/>
        <end position="1252"/>
    </location>
</feature>
<protein>
    <submittedName>
        <fullName evidence="12">Uncharacterized protein</fullName>
    </submittedName>
</protein>
<feature type="active site" description="Proton acceptor; for dehydratase activity" evidence="7">
    <location>
        <position position="979"/>
    </location>
</feature>
<dbReference type="GO" id="GO:0006633">
    <property type="term" value="P:fatty acid biosynthetic process"/>
    <property type="evidence" value="ECO:0007669"/>
    <property type="project" value="InterPro"/>
</dbReference>
<dbReference type="CDD" id="cd02440">
    <property type="entry name" value="AdoMet_MTases"/>
    <property type="match status" value="1"/>
</dbReference>
<evidence type="ECO:0000259" key="10">
    <source>
        <dbReference type="PROSITE" id="PS52004"/>
    </source>
</evidence>
<dbReference type="InterPro" id="IPR020806">
    <property type="entry name" value="PKS_PP-bd"/>
</dbReference>
<evidence type="ECO:0000256" key="5">
    <source>
        <dbReference type="ARBA" id="ARBA00023002"/>
    </source>
</evidence>
<keyword evidence="1" id="KW-0596">Phosphopantetheine</keyword>
<dbReference type="InterPro" id="IPR049900">
    <property type="entry name" value="PKS_mFAS_DH"/>
</dbReference>
<dbReference type="InterPro" id="IPR020807">
    <property type="entry name" value="PKS_DH"/>
</dbReference>
<dbReference type="InterPro" id="IPR009081">
    <property type="entry name" value="PP-bd_ACP"/>
</dbReference>
<dbReference type="PROSITE" id="PS50075">
    <property type="entry name" value="CARRIER"/>
    <property type="match status" value="1"/>
</dbReference>
<evidence type="ECO:0000259" key="11">
    <source>
        <dbReference type="PROSITE" id="PS52019"/>
    </source>
</evidence>
<dbReference type="SMART" id="SM00823">
    <property type="entry name" value="PKS_PP"/>
    <property type="match status" value="1"/>
</dbReference>
<dbReference type="InterPro" id="IPR018201">
    <property type="entry name" value="Ketoacyl_synth_AS"/>
</dbReference>
<evidence type="ECO:0000256" key="2">
    <source>
        <dbReference type="ARBA" id="ARBA00022553"/>
    </source>
</evidence>
<dbReference type="InterPro" id="IPR016039">
    <property type="entry name" value="Thiolase-like"/>
</dbReference>
<dbReference type="Pfam" id="PF08659">
    <property type="entry name" value="KR"/>
    <property type="match status" value="1"/>
</dbReference>
<dbReference type="InterPro" id="IPR049552">
    <property type="entry name" value="PKS_DH_N"/>
</dbReference>
<evidence type="ECO:0000256" key="3">
    <source>
        <dbReference type="ARBA" id="ARBA00022603"/>
    </source>
</evidence>
<feature type="domain" description="Carrier" evidence="9">
    <location>
        <begin position="2423"/>
        <end position="2501"/>
    </location>
</feature>
<feature type="active site" description="Proton donor; for dehydratase activity" evidence="7">
    <location>
        <position position="1158"/>
    </location>
</feature>
<dbReference type="InterPro" id="IPR014031">
    <property type="entry name" value="Ketoacyl_synth_C"/>
</dbReference>
<dbReference type="CDD" id="cd00833">
    <property type="entry name" value="PKS"/>
    <property type="match status" value="1"/>
</dbReference>
<dbReference type="InterPro" id="IPR050091">
    <property type="entry name" value="PKS_NRPS_Biosynth_Enz"/>
</dbReference>
<dbReference type="SMART" id="SM00825">
    <property type="entry name" value="PKS_KS"/>
    <property type="match status" value="1"/>
</dbReference>
<feature type="region of interest" description="Disordered" evidence="8">
    <location>
        <begin position="2526"/>
        <end position="2590"/>
    </location>
</feature>
<dbReference type="GO" id="GO:0004315">
    <property type="term" value="F:3-oxoacyl-[acyl-carrier-protein] synthase activity"/>
    <property type="evidence" value="ECO:0007669"/>
    <property type="project" value="InterPro"/>
</dbReference>
<dbReference type="GO" id="GO:0031177">
    <property type="term" value="F:phosphopantetheine binding"/>
    <property type="evidence" value="ECO:0007669"/>
    <property type="project" value="InterPro"/>
</dbReference>
<dbReference type="PANTHER" id="PTHR43775:SF20">
    <property type="entry name" value="HYBRID PKS-NRPS SYNTHETASE APDA"/>
    <property type="match status" value="1"/>
</dbReference>
<dbReference type="InterPro" id="IPR016035">
    <property type="entry name" value="Acyl_Trfase/lysoPLipase"/>
</dbReference>
<dbReference type="Pfam" id="PF08242">
    <property type="entry name" value="Methyltransf_12"/>
    <property type="match status" value="1"/>
</dbReference>
<dbReference type="Pfam" id="PF02801">
    <property type="entry name" value="Ketoacyl-synt_C"/>
    <property type="match status" value="1"/>
</dbReference>
<dbReference type="SUPFAM" id="SSF55048">
    <property type="entry name" value="Probable ACP-binding domain of malonyl-CoA ACP transacylase"/>
    <property type="match status" value="1"/>
</dbReference>
<dbReference type="Gene3D" id="3.30.70.3290">
    <property type="match status" value="1"/>
</dbReference>
<dbReference type="InterPro" id="IPR013968">
    <property type="entry name" value="PKS_KR"/>
</dbReference>
<evidence type="ECO:0000256" key="6">
    <source>
        <dbReference type="ARBA" id="ARBA00023268"/>
    </source>
</evidence>
<dbReference type="GO" id="GO:0032259">
    <property type="term" value="P:methylation"/>
    <property type="evidence" value="ECO:0007669"/>
    <property type="project" value="UniProtKB-KW"/>
</dbReference>
<dbReference type="Gene3D" id="3.10.129.110">
    <property type="entry name" value="Polyketide synthase dehydratase"/>
    <property type="match status" value="1"/>
</dbReference>
<dbReference type="Pfam" id="PF00109">
    <property type="entry name" value="ketoacyl-synt"/>
    <property type="match status" value="1"/>
</dbReference>
<dbReference type="EMBL" id="LCWV01000046">
    <property type="protein sequence ID" value="PWI64747.1"/>
    <property type="molecule type" value="Genomic_DNA"/>
</dbReference>
<name>A0A2U3DR67_PURLI</name>
<dbReference type="InterPro" id="IPR029063">
    <property type="entry name" value="SAM-dependent_MTases_sf"/>
</dbReference>
<dbReference type="SUPFAM" id="SSF52151">
    <property type="entry name" value="FabD/lysophospholipase-like"/>
    <property type="match status" value="1"/>
</dbReference>
<dbReference type="InterPro" id="IPR057326">
    <property type="entry name" value="KR_dom"/>
</dbReference>
<evidence type="ECO:0000313" key="12">
    <source>
        <dbReference type="EMBL" id="PWI64747.1"/>
    </source>
</evidence>
<dbReference type="InterPro" id="IPR036291">
    <property type="entry name" value="NAD(P)-bd_dom_sf"/>
</dbReference>
<dbReference type="SUPFAM" id="SSF53901">
    <property type="entry name" value="Thiolase-like"/>
    <property type="match status" value="1"/>
</dbReference>
<dbReference type="Gene3D" id="1.10.1200.10">
    <property type="entry name" value="ACP-like"/>
    <property type="match status" value="1"/>
</dbReference>
<feature type="compositionally biased region" description="Basic and acidic residues" evidence="8">
    <location>
        <begin position="2570"/>
        <end position="2580"/>
    </location>
</feature>
<dbReference type="Pfam" id="PF14765">
    <property type="entry name" value="PS-DH"/>
    <property type="match status" value="1"/>
</dbReference>
<evidence type="ECO:0000313" key="13">
    <source>
        <dbReference type="Proteomes" id="UP000245956"/>
    </source>
</evidence>
<accession>A0A2U3DR67</accession>
<dbReference type="Pfam" id="PF21089">
    <property type="entry name" value="PKS_DH_N"/>
    <property type="match status" value="1"/>
</dbReference>
<dbReference type="GO" id="GO:0008168">
    <property type="term" value="F:methyltransferase activity"/>
    <property type="evidence" value="ECO:0007669"/>
    <property type="project" value="UniProtKB-KW"/>
</dbReference>
<keyword evidence="4" id="KW-0808">Transferase</keyword>
<dbReference type="InterPro" id="IPR014030">
    <property type="entry name" value="Ketoacyl_synth_N"/>
</dbReference>
<evidence type="ECO:0000256" key="1">
    <source>
        <dbReference type="ARBA" id="ARBA00022450"/>
    </source>
</evidence>
<evidence type="ECO:0000256" key="8">
    <source>
        <dbReference type="SAM" id="MobiDB-lite"/>
    </source>
</evidence>
<sequence length="2590" mass="279368">MPEPIAVIGSGCRFPGDVDTPSKFWSLLQNPRDLSREPPSTRFNGDVFYHPVGTHHGTTNATKSYFLEDSGRSNVAQFDAGFFSIQASEAEAMDPQHRMLLEVVYDGLCAAGQPMEKLRGSDTAVYVGVMCDDYNTMLERDWETMPRYTATGLARSLAANRVSYFFDWHGPSLTIDTACSSSLVALDQAVQVLRSGKSAVAVAAGTSLILSPGMYYPTLETQSSGSLGMISPTGHCAMWDVSGDGYARGEGVAAVVLKTLSQAIADNDTIECIIRETAVNQDGRTPGLTMPSNVAQAALIRDCYARAGLDPISNLADRPQFFQAHGTGTQAGDPQEAEAIATSLFPATTHSEAEKLFVGSIKTVIGHTEGTAGIASVIAMSKALQKGIVPPNLHFNNLNPKVAPFFDHLTVATTPTPWPAKDGQVKRASVNSFGFGGTNAHCIVEEYIPSKVASKTPASSPLLFTPLVFSAASPAALRTTLISHLDYLKSRSDVQLQDLAYTLQTRRSTFAYRKTIPAASIQDAIQALDLIANSPDDLATRFSAPGSPAKLLGIFTGQGAQWPRMGADLIESSPYVATRIGDLDAALQSLPSSSERPTWTLRDQLLATAATSRVAEAAVSQPLCTAVQIVLVDILRAAGVRFDAVVGHSSGEIGAAYAAGFISDRDAIRIAYLRGLHAKLASSPSPGSPKGAMLAIGASPEDARAICDEPQFQGRIQVAAVNSSSSITLSGDEDAVDGAEQMLTNRGMFARRLKVDTAYHSAHMRSCAGPYLASLESCGIGATTITPKDQSCTWISSVFNGETMDASKLTAQYWVDNMCNPVLFEGALSKAVERIGTLDFVVEVGPHPALRGPATATIGDLPYTGLLARAQRDTEQLSSALGNIWSRLGAGSVRFSAVESLLSGVTHKPTTLCDLPPYPFDHNQTYWTDSRMANHFKHRRAVHVPNPVLGSACSEATTPGEFQWRNVLKPSEISWLKGHMLQGQVVFPATGYVSMAVEAVRALVLDADPDGTIRTIKLANIEIPRAITFDDDESRVETIFSVSSVDVTDGFVSAEWACYSVPEGSGNAVLSAKGHVSGELSPAVPDAIPKVSEGAYNLVDVGEDPFYKNLTSVGYDYSPPFQGLSNIRRKPRYSTGTLVDQSGSAWEDRLVLHPGMLDTALQSIFAAWSFPGDTHLWSLHVPVSITAITINPYFTPLGSGGKQETMQYESFIRALEPSKVVGDVHLQTVDGSRTILQFEGATLVPFSRATAKDDMAMFSHFKHKVASPDASLAVVKDALPSALVRLYQDVERVAYWFARNASLAIPNEERHELLPHFQHYLRWCDRIVDMVTRGVHPKVPAESNNDNRQHIDDILARYPERKDVRFVRIVGENLVPVIRSGTSMLEHMNQDGLLLAFYEEGSICSGPSQGWLARIVAQVSNRFPGLNVLEVGAGTGATTTPVLRELGDSCGSYTFTDISSGFFIAAEELFAEDASRMVFKTFNMEKGPAEQGFTEGSYDVIVAVNVLHVSADLESSLANVRRLLKPGGFLIVGEFTSTNWLFSGMTVGTLPGWWIGAETGRPWGPLLTLGGWDTVLRKTGFGGIDTVTPDFNGTLPMNVFVSQAVNDQVSLLREPLAVKERPAGVQTDGLAIIGGSTWPVHRLGREVVEILSHRYHNKYFFATVEDFASSSLASEHAGSTTVVVLTDLDKPYLENITADAFDALKGLWAAAGTLVWVTRGSRDGTAPYSRMMGGILRTVKTEYPNLNAQMFDLEVSHTGLQRDTATILAENLLRQHVLGSWRPDTDSLLWTLEPEVFLSNGRQLISRLLPDVDKNERYNALRRSVVTTARPATESLQLTGAGTGTNRRLELYKVSPLKLSNVPADTHRTIKVARSSLQSIAVGSIGFLRLCVGFDVESGETVLALTDSTKSLAIVPATWSIPLAKFPTASALVSVAASIIADNILSRTPEAGTLLVHEPDAVLQRAILAKAKAKNIHVAFTTVELQRREHSDQALVFVHPNFSLHAIRSIVPTSTAVFAHFSRGARSDAARDAIDGVLPPACLRLSEETLVSHQTKALYASSSTTDLALLLRTAWEDASGASTRTKTRTIALDDASRHTAVGEPLAVVDWTATDTVTAKVQPINTGTLFRGDKTYLFVGMAGELGQSVASWMIAHGARFVVLTSRNPQVNPSFVQEMHSRYGAVVKALSLDITSRESLWSVHKHITESLPAIAGVINGAMILQDELFANMSHSSFSRVVEPKVLGTQLLDELFHDTPLDFFIVTSSLSTVIGWSGQSNYSAANEFMTALVGHRRARGVAGSAVNIPGVRGVGYAAKENHFDFDYLQSIGYTSISEEDLHVLFAEAIVSGRPGQDLATESQVAMGVDYVLADLEVKDAHKRDAKFGHYVSRKEAIGGAAQTGNGSNAARVHVKVQLQAAKGRDETYAVVREAFVAHFRRMLRIAEEHPIQDTATLAEHGVDSLVAVDIRSWFLKELRVDVPTLKILGDGSIADLVALVVDKLPDSTDEASRQQNAAVPDMKAPLAPEAEHASTHGTTEQSTPLSAGSPLFTPREDAPALSEYTASPSESVSGDRKEVSRVPEEEEMRVVIN</sequence>
<evidence type="ECO:0000259" key="9">
    <source>
        <dbReference type="PROSITE" id="PS50075"/>
    </source>
</evidence>
<gene>
    <name evidence="12" type="ORF">PCL_08612</name>
</gene>
<evidence type="ECO:0000256" key="7">
    <source>
        <dbReference type="PROSITE-ProRule" id="PRU01363"/>
    </source>
</evidence>
<dbReference type="SMART" id="SM00822">
    <property type="entry name" value="PKS_KR"/>
    <property type="match status" value="1"/>
</dbReference>
<keyword evidence="3" id="KW-0489">Methyltransferase</keyword>
<dbReference type="PROSITE" id="PS52004">
    <property type="entry name" value="KS3_2"/>
    <property type="match status" value="1"/>
</dbReference>
<feature type="domain" description="Ketosynthase family 3 (KS3)" evidence="10">
    <location>
        <begin position="2"/>
        <end position="446"/>
    </location>
</feature>
<dbReference type="Gene3D" id="3.40.50.150">
    <property type="entry name" value="Vaccinia Virus protein VP39"/>
    <property type="match status" value="1"/>
</dbReference>
<dbReference type="Pfam" id="PF16197">
    <property type="entry name" value="KAsynt_C_assoc"/>
    <property type="match status" value="1"/>
</dbReference>
<dbReference type="InterPro" id="IPR001227">
    <property type="entry name" value="Ac_transferase_dom_sf"/>
</dbReference>
<dbReference type="PANTHER" id="PTHR43775">
    <property type="entry name" value="FATTY ACID SYNTHASE"/>
    <property type="match status" value="1"/>
</dbReference>
<dbReference type="SUPFAM" id="SSF47336">
    <property type="entry name" value="ACP-like"/>
    <property type="match status" value="1"/>
</dbReference>
<dbReference type="SMART" id="SM00826">
    <property type="entry name" value="PKS_DH"/>
    <property type="match status" value="1"/>
</dbReference>
<dbReference type="InterPro" id="IPR049551">
    <property type="entry name" value="PKS_DH_C"/>
</dbReference>
<dbReference type="Pfam" id="PF00698">
    <property type="entry name" value="Acyl_transf_1"/>
    <property type="match status" value="1"/>
</dbReference>
<dbReference type="PROSITE" id="PS52019">
    <property type="entry name" value="PKS_MFAS_DH"/>
    <property type="match status" value="1"/>
</dbReference>
<dbReference type="InterPro" id="IPR020841">
    <property type="entry name" value="PKS_Beta-ketoAc_synthase_dom"/>
</dbReference>
<dbReference type="SUPFAM" id="SSF53335">
    <property type="entry name" value="S-adenosyl-L-methionine-dependent methyltransferases"/>
    <property type="match status" value="1"/>
</dbReference>
<dbReference type="InterPro" id="IPR042104">
    <property type="entry name" value="PKS_dehydratase_sf"/>
</dbReference>
<dbReference type="InterPro" id="IPR013217">
    <property type="entry name" value="Methyltransf_12"/>
</dbReference>
<keyword evidence="2" id="KW-0597">Phosphoprotein</keyword>
<keyword evidence="6" id="KW-0511">Multifunctional enzyme</keyword>
<dbReference type="Gene3D" id="3.40.47.10">
    <property type="match status" value="1"/>
</dbReference>
<dbReference type="InterPro" id="IPR016036">
    <property type="entry name" value="Malonyl_transacylase_ACP-bd"/>
</dbReference>
<dbReference type="PROSITE" id="PS00606">
    <property type="entry name" value="KS3_1"/>
    <property type="match status" value="1"/>
</dbReference>
<dbReference type="Gene3D" id="3.40.50.720">
    <property type="entry name" value="NAD(P)-binding Rossmann-like Domain"/>
    <property type="match status" value="2"/>
</dbReference>
<dbReference type="InterPro" id="IPR032821">
    <property type="entry name" value="PKS_assoc"/>
</dbReference>
<feature type="region of interest" description="N-terminal hotdog fold" evidence="7">
    <location>
        <begin position="946"/>
        <end position="1083"/>
    </location>
</feature>
<dbReference type="InterPro" id="IPR014043">
    <property type="entry name" value="Acyl_transferase_dom"/>
</dbReference>
<keyword evidence="5" id="KW-0560">Oxidoreductase</keyword>
<evidence type="ECO:0000256" key="4">
    <source>
        <dbReference type="ARBA" id="ARBA00022679"/>
    </source>
</evidence>